<keyword evidence="1" id="KW-0812">Transmembrane</keyword>
<dbReference type="OrthoDB" id="182994at2"/>
<dbReference type="InterPro" id="IPR036259">
    <property type="entry name" value="MFS_trans_sf"/>
</dbReference>
<gene>
    <name evidence="2" type="ORF">ESA94_14555</name>
</gene>
<keyword evidence="3" id="KW-1185">Reference proteome</keyword>
<comment type="caution">
    <text evidence="2">The sequence shown here is derived from an EMBL/GenBank/DDBJ whole genome shotgun (WGS) entry which is preliminary data.</text>
</comment>
<feature type="transmembrane region" description="Helical" evidence="1">
    <location>
        <begin position="172"/>
        <end position="193"/>
    </location>
</feature>
<keyword evidence="1" id="KW-1133">Transmembrane helix</keyword>
<dbReference type="InterPro" id="IPR043745">
    <property type="entry name" value="DUF5690"/>
</dbReference>
<evidence type="ECO:0008006" key="4">
    <source>
        <dbReference type="Google" id="ProtNLM"/>
    </source>
</evidence>
<evidence type="ECO:0000313" key="2">
    <source>
        <dbReference type="EMBL" id="RXK59461.1"/>
    </source>
</evidence>
<proteinExistence type="predicted"/>
<feature type="transmembrane region" description="Helical" evidence="1">
    <location>
        <begin position="111"/>
        <end position="132"/>
    </location>
</feature>
<sequence>MKKNTRSKTDRDQWKVSVFAALVAFLTYASVYAYRKPFTVATFDELSYFGIRYQTLLIIFQGTGYMLSKFFGIRFMSELKRIGRWKTALTLIGIAWLSLFLFALLPPLPGLFCLLINGFALGFMWGIVFSYVEGRKATDFIGSVMAISFIFAGGFTRSVAKWLLLQWNVAEQWMPFVTGLIFILPLLLFIYLLERIPSPDTADIEQRTERIKMTAADRKQILGMFGAGLAIITGTYVFLTVIRDLRDNFMSQIWTDLGYAGDYGIFTRTETITSVIILIMVSLLVLVKKNMQAFRLIHLLIFAGFVMAGLSSYLFIIGLMNGAAWMQLVGLGLYMAYIPFNCIFFERMIAAFKLQGNAGFLMYIADSFGYAGTMLVMLAKELFIVEADWPSFYARAALFCAMAGIAGVLFSLAYFNRKYFLSKTSFYG</sequence>
<reference evidence="2 3" key="1">
    <citation type="submission" date="2019-01" db="EMBL/GenBank/DDBJ databases">
        <title>Lacibacter sp. strain TTM-7.</title>
        <authorList>
            <person name="Chen W.-M."/>
        </authorList>
    </citation>
    <scope>NUCLEOTIDE SEQUENCE [LARGE SCALE GENOMIC DNA]</scope>
    <source>
        <strain evidence="2 3">TTM-7</strain>
    </source>
</reference>
<evidence type="ECO:0000313" key="3">
    <source>
        <dbReference type="Proteomes" id="UP000290204"/>
    </source>
</evidence>
<dbReference type="AlphaFoldDB" id="A0A4Q1CHS5"/>
<feature type="transmembrane region" description="Helical" evidence="1">
    <location>
        <begin position="221"/>
        <end position="243"/>
    </location>
</feature>
<feature type="transmembrane region" description="Helical" evidence="1">
    <location>
        <begin position="392"/>
        <end position="415"/>
    </location>
</feature>
<feature type="transmembrane region" description="Helical" evidence="1">
    <location>
        <begin position="263"/>
        <end position="287"/>
    </location>
</feature>
<dbReference type="EMBL" id="SDHW01000004">
    <property type="protein sequence ID" value="RXK59461.1"/>
    <property type="molecule type" value="Genomic_DNA"/>
</dbReference>
<feature type="transmembrane region" description="Helical" evidence="1">
    <location>
        <begin position="299"/>
        <end position="319"/>
    </location>
</feature>
<dbReference type="SUPFAM" id="SSF103473">
    <property type="entry name" value="MFS general substrate transporter"/>
    <property type="match status" value="1"/>
</dbReference>
<feature type="transmembrane region" description="Helical" evidence="1">
    <location>
        <begin position="16"/>
        <end position="34"/>
    </location>
</feature>
<keyword evidence="1" id="KW-0472">Membrane</keyword>
<evidence type="ECO:0000256" key="1">
    <source>
        <dbReference type="SAM" id="Phobius"/>
    </source>
</evidence>
<dbReference type="Proteomes" id="UP000290204">
    <property type="component" value="Unassembled WGS sequence"/>
</dbReference>
<organism evidence="2 3">
    <name type="scientific">Lacibacter luteus</name>
    <dbReference type="NCBI Taxonomy" id="2508719"/>
    <lineage>
        <taxon>Bacteria</taxon>
        <taxon>Pseudomonadati</taxon>
        <taxon>Bacteroidota</taxon>
        <taxon>Chitinophagia</taxon>
        <taxon>Chitinophagales</taxon>
        <taxon>Chitinophagaceae</taxon>
        <taxon>Lacibacter</taxon>
    </lineage>
</organism>
<feature type="transmembrane region" description="Helical" evidence="1">
    <location>
        <begin position="357"/>
        <end position="380"/>
    </location>
</feature>
<protein>
    <recommendedName>
        <fullName evidence="4">MFS transporter</fullName>
    </recommendedName>
</protein>
<name>A0A4Q1CHS5_9BACT</name>
<feature type="transmembrane region" description="Helical" evidence="1">
    <location>
        <begin position="88"/>
        <end position="105"/>
    </location>
</feature>
<feature type="transmembrane region" description="Helical" evidence="1">
    <location>
        <begin position="139"/>
        <end position="160"/>
    </location>
</feature>
<accession>A0A4Q1CHS5</accession>
<feature type="transmembrane region" description="Helical" evidence="1">
    <location>
        <begin position="46"/>
        <end position="67"/>
    </location>
</feature>
<feature type="transmembrane region" description="Helical" evidence="1">
    <location>
        <begin position="325"/>
        <end position="345"/>
    </location>
</feature>
<dbReference type="Pfam" id="PF18943">
    <property type="entry name" value="DUF5690"/>
    <property type="match status" value="1"/>
</dbReference>